<sequence length="421" mass="46192">MLSHSNTTALSRYIKTFCLIVVGFVAGWWLGTSRLVREQITGSGQKVEISRVIDLYSRTRSPQVSFDQYWDVWNKIKKKYVGQPVDDVKIFYASIQGMVNGLGDPYSMYFPPVKAEEFVKELSGEFEGVGMEVGMQKDQIIVVAPIPGSPAERAGIKPQDVIVAIDDKETFGLSLSEAVGKIRGPKASSVKLTILSSGAKQTHDVSVVRAAIIVPSVTWKQEEKNIAYIRIGYFNDKTSQEFDAVVRDIRRTLNRPQGIVLDLRSNPGGILDQSVYVASAWLDNKVVLRERSSDAQMRDIRTSGPYVFGAIPTIILVDEGTASAAEIVAGALQDYKVATLLGKKTFGKGSVQDVEPLPDGSALKLTIAKWLTPLNREIDGKGIEPDTIIEKMFEQKPGMTASSSDAFIDKGLKAALEKLNK</sequence>
<keyword evidence="3 5" id="KW-0378">Hydrolase</keyword>
<dbReference type="SUPFAM" id="SSF52096">
    <property type="entry name" value="ClpP/crotonase"/>
    <property type="match status" value="1"/>
</dbReference>
<evidence type="ECO:0000259" key="7">
    <source>
        <dbReference type="PROSITE" id="PS50106"/>
    </source>
</evidence>
<dbReference type="InterPro" id="IPR041489">
    <property type="entry name" value="PDZ_6"/>
</dbReference>
<evidence type="ECO:0000313" key="9">
    <source>
        <dbReference type="Proteomes" id="UP000177040"/>
    </source>
</evidence>
<dbReference type="NCBIfam" id="TIGR00225">
    <property type="entry name" value="prc"/>
    <property type="match status" value="1"/>
</dbReference>
<dbReference type="Pfam" id="PF03572">
    <property type="entry name" value="Peptidase_S41"/>
    <property type="match status" value="1"/>
</dbReference>
<evidence type="ECO:0000313" key="8">
    <source>
        <dbReference type="EMBL" id="OGH77363.1"/>
    </source>
</evidence>
<dbReference type="InterPro" id="IPR004447">
    <property type="entry name" value="Peptidase_S41A"/>
</dbReference>
<evidence type="ECO:0000256" key="1">
    <source>
        <dbReference type="ARBA" id="ARBA00009179"/>
    </source>
</evidence>
<dbReference type="Pfam" id="PF22694">
    <property type="entry name" value="CtpB_N-like"/>
    <property type="match status" value="1"/>
</dbReference>
<dbReference type="GO" id="GO:0007165">
    <property type="term" value="P:signal transduction"/>
    <property type="evidence" value="ECO:0007669"/>
    <property type="project" value="TreeGrafter"/>
</dbReference>
<dbReference type="EMBL" id="MFQH01000024">
    <property type="protein sequence ID" value="OGH77363.1"/>
    <property type="molecule type" value="Genomic_DNA"/>
</dbReference>
<dbReference type="InterPro" id="IPR001478">
    <property type="entry name" value="PDZ"/>
</dbReference>
<proteinExistence type="inferred from homology"/>
<dbReference type="InterPro" id="IPR055210">
    <property type="entry name" value="CtpA/B_N"/>
</dbReference>
<feature type="transmembrane region" description="Helical" evidence="6">
    <location>
        <begin position="12"/>
        <end position="31"/>
    </location>
</feature>
<dbReference type="CDD" id="cd07560">
    <property type="entry name" value="Peptidase_S41_CPP"/>
    <property type="match status" value="1"/>
</dbReference>
<dbReference type="Pfam" id="PF17820">
    <property type="entry name" value="PDZ_6"/>
    <property type="match status" value="1"/>
</dbReference>
<gene>
    <name evidence="8" type="ORF">A2983_01515</name>
</gene>
<evidence type="ECO:0000256" key="6">
    <source>
        <dbReference type="SAM" id="Phobius"/>
    </source>
</evidence>
<evidence type="ECO:0000256" key="3">
    <source>
        <dbReference type="ARBA" id="ARBA00022801"/>
    </source>
</evidence>
<keyword evidence="4 5" id="KW-0720">Serine protease</keyword>
<dbReference type="GO" id="GO:0006508">
    <property type="term" value="P:proteolysis"/>
    <property type="evidence" value="ECO:0007669"/>
    <property type="project" value="UniProtKB-KW"/>
</dbReference>
<evidence type="ECO:0000256" key="2">
    <source>
        <dbReference type="ARBA" id="ARBA00022670"/>
    </source>
</evidence>
<dbReference type="GO" id="GO:0004175">
    <property type="term" value="F:endopeptidase activity"/>
    <property type="evidence" value="ECO:0007669"/>
    <property type="project" value="TreeGrafter"/>
</dbReference>
<keyword evidence="2 5" id="KW-0645">Protease</keyword>
<dbReference type="InterPro" id="IPR029045">
    <property type="entry name" value="ClpP/crotonase-like_dom_sf"/>
</dbReference>
<dbReference type="SUPFAM" id="SSF50156">
    <property type="entry name" value="PDZ domain-like"/>
    <property type="match status" value="1"/>
</dbReference>
<dbReference type="Gene3D" id="3.90.226.10">
    <property type="entry name" value="2-enoyl-CoA Hydratase, Chain A, domain 1"/>
    <property type="match status" value="1"/>
</dbReference>
<dbReference type="SMART" id="SM00228">
    <property type="entry name" value="PDZ"/>
    <property type="match status" value="1"/>
</dbReference>
<dbReference type="AlphaFoldDB" id="A0A1F6N124"/>
<dbReference type="PROSITE" id="PS50106">
    <property type="entry name" value="PDZ"/>
    <property type="match status" value="1"/>
</dbReference>
<dbReference type="InterPro" id="IPR005151">
    <property type="entry name" value="Tail-specific_protease"/>
</dbReference>
<dbReference type="Proteomes" id="UP000177040">
    <property type="component" value="Unassembled WGS sequence"/>
</dbReference>
<reference evidence="8 9" key="1">
    <citation type="journal article" date="2016" name="Nat. Commun.">
        <title>Thousands of microbial genomes shed light on interconnected biogeochemical processes in an aquifer system.</title>
        <authorList>
            <person name="Anantharaman K."/>
            <person name="Brown C.T."/>
            <person name="Hug L.A."/>
            <person name="Sharon I."/>
            <person name="Castelle C.J."/>
            <person name="Probst A.J."/>
            <person name="Thomas B.C."/>
            <person name="Singh A."/>
            <person name="Wilkins M.J."/>
            <person name="Karaoz U."/>
            <person name="Brodie E.L."/>
            <person name="Williams K.H."/>
            <person name="Hubbard S.S."/>
            <person name="Banfield J.F."/>
        </authorList>
    </citation>
    <scope>NUCLEOTIDE SEQUENCE [LARGE SCALE GENOMIC DNA]</scope>
</reference>
<dbReference type="FunFam" id="2.30.42.10:FF:000063">
    <property type="entry name" value="Peptidase, S41 family"/>
    <property type="match status" value="1"/>
</dbReference>
<keyword evidence="6" id="KW-1133">Transmembrane helix</keyword>
<dbReference type="PANTHER" id="PTHR32060:SF30">
    <property type="entry name" value="CARBOXY-TERMINAL PROCESSING PROTEASE CTPA"/>
    <property type="match status" value="1"/>
</dbReference>
<dbReference type="GO" id="GO:0030288">
    <property type="term" value="C:outer membrane-bounded periplasmic space"/>
    <property type="evidence" value="ECO:0007669"/>
    <property type="project" value="TreeGrafter"/>
</dbReference>
<feature type="domain" description="PDZ" evidence="7">
    <location>
        <begin position="115"/>
        <end position="183"/>
    </location>
</feature>
<dbReference type="CDD" id="cd06782">
    <property type="entry name" value="cpPDZ_CPP-like"/>
    <property type="match status" value="1"/>
</dbReference>
<organism evidence="8 9">
    <name type="scientific">Candidatus Magasanikbacteria bacterium RIFCSPLOWO2_01_FULL_40_15</name>
    <dbReference type="NCBI Taxonomy" id="1798686"/>
    <lineage>
        <taxon>Bacteria</taxon>
        <taxon>Candidatus Magasanikiibacteriota</taxon>
    </lineage>
</organism>
<dbReference type="Gene3D" id="3.30.750.44">
    <property type="match status" value="1"/>
</dbReference>
<comment type="caution">
    <text evidence="8">The sequence shown here is derived from an EMBL/GenBank/DDBJ whole genome shotgun (WGS) entry which is preliminary data.</text>
</comment>
<dbReference type="SMART" id="SM00245">
    <property type="entry name" value="TSPc"/>
    <property type="match status" value="1"/>
</dbReference>
<keyword evidence="6" id="KW-0812">Transmembrane</keyword>
<dbReference type="InterPro" id="IPR036034">
    <property type="entry name" value="PDZ_sf"/>
</dbReference>
<dbReference type="PANTHER" id="PTHR32060">
    <property type="entry name" value="TAIL-SPECIFIC PROTEASE"/>
    <property type="match status" value="1"/>
</dbReference>
<name>A0A1F6N124_9BACT</name>
<dbReference type="Gene3D" id="2.30.42.10">
    <property type="match status" value="1"/>
</dbReference>
<evidence type="ECO:0000256" key="5">
    <source>
        <dbReference type="RuleBase" id="RU004404"/>
    </source>
</evidence>
<evidence type="ECO:0000256" key="4">
    <source>
        <dbReference type="ARBA" id="ARBA00022825"/>
    </source>
</evidence>
<keyword evidence="6" id="KW-0472">Membrane</keyword>
<protein>
    <recommendedName>
        <fullName evidence="7">PDZ domain-containing protein</fullName>
    </recommendedName>
</protein>
<dbReference type="GO" id="GO:0008236">
    <property type="term" value="F:serine-type peptidase activity"/>
    <property type="evidence" value="ECO:0007669"/>
    <property type="project" value="UniProtKB-KW"/>
</dbReference>
<comment type="similarity">
    <text evidence="1 5">Belongs to the peptidase S41A family.</text>
</comment>
<accession>A0A1F6N124</accession>